<keyword evidence="5 8" id="KW-0456">Lyase</keyword>
<dbReference type="CDD" id="cd03411">
    <property type="entry name" value="Ferrochelatase_N"/>
    <property type="match status" value="1"/>
</dbReference>
<evidence type="ECO:0000256" key="4">
    <source>
        <dbReference type="ARBA" id="ARBA00023133"/>
    </source>
</evidence>
<sequence length="347" mass="39792">MRLIVLMQCLVSLFLAKKVTMTTPAYLLANFGGPRHAKDLQEFLISLLTDRDVTGTFLPRVLHRHLFTFIAKKRVPKVLPQYQSLQNWSPIYFDTETLAKTLSEILRAPVIPFHRYLPSTHEKTLLALRTLHTRHVIGIPLFPHFTYSVTGSIVRFFMKHVPEIPISWIPQFGSDSKFVSLITCHIRDFLQKLGILEKECCFLFSVHGLPVRYISQGDPYSKQCYESFSAITTNFKQSENFLCFQSKFGPGKWLSPSTAQLCQNIDTDKPNVIVVPFGFISDHLETLYEIERDYLPLLRSRGYRALRIPAIYSSPLWVSTLVDIVKENSTVVAEELIKSGKKHTGIR</sequence>
<comment type="catalytic activity">
    <reaction evidence="7">
        <text>Fe-coproporphyrin III + 2 H(+) = coproporphyrin III + Fe(2+)</text>
        <dbReference type="Rhea" id="RHEA:49572"/>
        <dbReference type="ChEBI" id="CHEBI:15378"/>
        <dbReference type="ChEBI" id="CHEBI:29033"/>
        <dbReference type="ChEBI" id="CHEBI:68438"/>
        <dbReference type="ChEBI" id="CHEBI:131725"/>
        <dbReference type="EC" id="4.99.1.9"/>
    </reaction>
    <physiologicalReaction direction="right-to-left" evidence="7">
        <dbReference type="Rhea" id="RHEA:49574"/>
    </physiologicalReaction>
</comment>
<evidence type="ECO:0000256" key="6">
    <source>
        <dbReference type="ARBA" id="ARBA00023244"/>
    </source>
</evidence>
<evidence type="ECO:0000256" key="8">
    <source>
        <dbReference type="HAMAP-Rule" id="MF_00323"/>
    </source>
</evidence>
<dbReference type="SUPFAM" id="SSF53800">
    <property type="entry name" value="Chelatase"/>
    <property type="match status" value="1"/>
</dbReference>
<comment type="subcellular location">
    <subcellularLocation>
        <location evidence="8 9">Cytoplasm</location>
    </subcellularLocation>
</comment>
<dbReference type="GO" id="GO:0004325">
    <property type="term" value="F:ferrochelatase activity"/>
    <property type="evidence" value="ECO:0007669"/>
    <property type="project" value="UniProtKB-UniRule"/>
</dbReference>
<name>A0A0F7X2C7_CHLPN</name>
<dbReference type="Gene3D" id="3.40.50.1400">
    <property type="match status" value="2"/>
</dbReference>
<keyword evidence="8" id="KW-0479">Metal-binding</keyword>
<dbReference type="EMBL" id="LN847051">
    <property type="protein sequence ID" value="CRI42722.1"/>
    <property type="molecule type" value="Genomic_DNA"/>
</dbReference>
<dbReference type="EC" id="4.98.1.1" evidence="8 9"/>
<evidence type="ECO:0000313" key="10">
    <source>
        <dbReference type="EMBL" id="CRI42722.1"/>
    </source>
</evidence>
<dbReference type="InterPro" id="IPR033644">
    <property type="entry name" value="Ferrochelatase_C"/>
</dbReference>
<dbReference type="PROSITE" id="PS00534">
    <property type="entry name" value="FERROCHELATASE"/>
    <property type="match status" value="1"/>
</dbReference>
<comment type="pathway">
    <text evidence="8 9">Porphyrin-containing compound metabolism; protoheme biosynthesis; protoheme from protoporphyrin-IX: step 1/1.</text>
</comment>
<dbReference type="InterPro" id="IPR033659">
    <property type="entry name" value="Ferrochelatase_N"/>
</dbReference>
<comment type="catalytic activity">
    <reaction evidence="8 9">
        <text>heme b + 2 H(+) = protoporphyrin IX + Fe(2+)</text>
        <dbReference type="Rhea" id="RHEA:22584"/>
        <dbReference type="ChEBI" id="CHEBI:15378"/>
        <dbReference type="ChEBI" id="CHEBI:29033"/>
        <dbReference type="ChEBI" id="CHEBI:57306"/>
        <dbReference type="ChEBI" id="CHEBI:60344"/>
        <dbReference type="EC" id="4.98.1.1"/>
    </reaction>
</comment>
<gene>
    <name evidence="8 10" type="primary">hemH</name>
    <name evidence="10" type="ORF">BN1224_DC9_BU_00470</name>
</gene>
<dbReference type="PANTHER" id="PTHR11108">
    <property type="entry name" value="FERROCHELATASE"/>
    <property type="match status" value="1"/>
</dbReference>
<protein>
    <recommendedName>
        <fullName evidence="8 9">Ferrochelatase</fullName>
        <ecNumber evidence="8 9">4.98.1.1</ecNumber>
    </recommendedName>
    <alternativeName>
        <fullName evidence="8">Heme synthase</fullName>
    </alternativeName>
    <alternativeName>
        <fullName evidence="8">Protoheme ferro-lyase</fullName>
    </alternativeName>
</protein>
<proteinExistence type="inferred from homology"/>
<evidence type="ECO:0000256" key="1">
    <source>
        <dbReference type="ARBA" id="ARBA00007718"/>
    </source>
</evidence>
<dbReference type="GO" id="GO:0046872">
    <property type="term" value="F:metal ion binding"/>
    <property type="evidence" value="ECO:0007669"/>
    <property type="project" value="UniProtKB-KW"/>
</dbReference>
<dbReference type="CDD" id="cd00419">
    <property type="entry name" value="Ferrochelatase_C"/>
    <property type="match status" value="1"/>
</dbReference>
<evidence type="ECO:0000256" key="5">
    <source>
        <dbReference type="ARBA" id="ARBA00023239"/>
    </source>
</evidence>
<comment type="function">
    <text evidence="8 9">Catalyzes the ferrous insertion into protoporphyrin IX.</text>
</comment>
<evidence type="ECO:0000256" key="2">
    <source>
        <dbReference type="ARBA" id="ARBA00022490"/>
    </source>
</evidence>
<dbReference type="UniPathway" id="UPA00252">
    <property type="reaction ID" value="UER00325"/>
</dbReference>
<keyword evidence="2 8" id="KW-0963">Cytoplasm</keyword>
<evidence type="ECO:0000256" key="3">
    <source>
        <dbReference type="ARBA" id="ARBA00023004"/>
    </source>
</evidence>
<dbReference type="InterPro" id="IPR001015">
    <property type="entry name" value="Ferrochelatase"/>
</dbReference>
<dbReference type="GO" id="GO:0005737">
    <property type="term" value="C:cytoplasm"/>
    <property type="evidence" value="ECO:0007669"/>
    <property type="project" value="UniProtKB-SubCell"/>
</dbReference>
<evidence type="ECO:0000256" key="9">
    <source>
        <dbReference type="RuleBase" id="RU000607"/>
    </source>
</evidence>
<dbReference type="HAMAP" id="MF_00323">
    <property type="entry name" value="Ferrochelatase"/>
    <property type="match status" value="1"/>
</dbReference>
<dbReference type="Pfam" id="PF00762">
    <property type="entry name" value="Ferrochelatase"/>
    <property type="match status" value="1"/>
</dbReference>
<comment type="similarity">
    <text evidence="1 8 9">Belongs to the ferrochelatase family.</text>
</comment>
<dbReference type="NCBIfam" id="TIGR00109">
    <property type="entry name" value="hemH"/>
    <property type="match status" value="1"/>
</dbReference>
<accession>A0A0F7X2C7</accession>
<dbReference type="PANTHER" id="PTHR11108:SF1">
    <property type="entry name" value="FERROCHELATASE, MITOCHONDRIAL"/>
    <property type="match status" value="1"/>
</dbReference>
<dbReference type="GO" id="GO:0006783">
    <property type="term" value="P:heme biosynthetic process"/>
    <property type="evidence" value="ECO:0007669"/>
    <property type="project" value="UniProtKB-UniRule"/>
</dbReference>
<keyword evidence="6 8" id="KW-0627">Porphyrin biosynthesis</keyword>
<evidence type="ECO:0000256" key="7">
    <source>
        <dbReference type="ARBA" id="ARBA00024536"/>
    </source>
</evidence>
<reference evidence="10" key="1">
    <citation type="submission" date="2015-05" db="EMBL/GenBank/DDBJ databases">
        <authorList>
            <person name="Rattei Thomas"/>
        </authorList>
    </citation>
    <scope>NUCLEOTIDE SEQUENCE</scope>
    <source>
        <strain evidence="10">DC9</strain>
    </source>
</reference>
<keyword evidence="3 8" id="KW-0408">Iron</keyword>
<dbReference type="InterPro" id="IPR019772">
    <property type="entry name" value="Ferrochelatase_AS"/>
</dbReference>
<dbReference type="AlphaFoldDB" id="A0A0F7X2C7"/>
<feature type="binding site" evidence="8">
    <location>
        <position position="285"/>
    </location>
    <ligand>
        <name>Fe(2+)</name>
        <dbReference type="ChEBI" id="CHEBI:29033"/>
    </ligand>
</feature>
<keyword evidence="4 8" id="KW-0350">Heme biosynthesis</keyword>
<feature type="binding site" evidence="8">
    <location>
        <position position="207"/>
    </location>
    <ligand>
        <name>Fe(2+)</name>
        <dbReference type="ChEBI" id="CHEBI:29033"/>
    </ligand>
</feature>
<organism evidence="10">
    <name type="scientific">Chlamydia pneumoniae</name>
    <name type="common">Chlamydophila pneumoniae</name>
    <dbReference type="NCBI Taxonomy" id="83558"/>
    <lineage>
        <taxon>Bacteria</taxon>
        <taxon>Pseudomonadati</taxon>
        <taxon>Chlamydiota</taxon>
        <taxon>Chlamydiia</taxon>
        <taxon>Chlamydiales</taxon>
        <taxon>Chlamydiaceae</taxon>
        <taxon>Chlamydia/Chlamydophila group</taxon>
        <taxon>Chlamydia</taxon>
    </lineage>
</organism>